<reference evidence="1" key="1">
    <citation type="submission" date="2020-04" db="EMBL/GenBank/DDBJ databases">
        <authorList>
            <person name="Chiriac C."/>
            <person name="Salcher M."/>
            <person name="Ghai R."/>
            <person name="Kavagutti S V."/>
        </authorList>
    </citation>
    <scope>NUCLEOTIDE SEQUENCE</scope>
</reference>
<accession>A0A6J5NWC9</accession>
<gene>
    <name evidence="1" type="ORF">UFOVP780_2</name>
</gene>
<evidence type="ECO:0000313" key="1">
    <source>
        <dbReference type="EMBL" id="CAB4161896.1"/>
    </source>
</evidence>
<name>A0A6J5NWC9_9CAUD</name>
<sequence>MLVIICPKWILIYIIWYKSIHMKVIDTLNALIKKHEIKGVKLSEVKEVTMSMEGKLTDGTVVATPSDSFEVGAEFYVIDADGNPSPAPDGEHTLENGMVIIVANGLITEVKEAAPVEEEMSADIAATIAAMDEQLTSIKSQLAEREIELASVKTELASAKSDLIKSQAKVTELSKKPAATSVKKEVIVENTDVPQMFQKKKTTRDVALSIITKFKNN</sequence>
<dbReference type="EMBL" id="LR796730">
    <property type="protein sequence ID" value="CAB4161896.1"/>
    <property type="molecule type" value="Genomic_DNA"/>
</dbReference>
<organism evidence="1">
    <name type="scientific">uncultured Caudovirales phage</name>
    <dbReference type="NCBI Taxonomy" id="2100421"/>
    <lineage>
        <taxon>Viruses</taxon>
        <taxon>Duplodnaviria</taxon>
        <taxon>Heunggongvirae</taxon>
        <taxon>Uroviricota</taxon>
        <taxon>Caudoviricetes</taxon>
        <taxon>Peduoviridae</taxon>
        <taxon>Maltschvirus</taxon>
        <taxon>Maltschvirus maltsch</taxon>
    </lineage>
</organism>
<proteinExistence type="predicted"/>
<protein>
    <submittedName>
        <fullName evidence="1">Uncharacterized protein</fullName>
    </submittedName>
</protein>